<dbReference type="OMA" id="YQERSHC"/>
<dbReference type="Proteomes" id="UP000014254">
    <property type="component" value="Unassembled WGS sequence"/>
</dbReference>
<dbReference type="OrthoDB" id="2229517at2759"/>
<accession>S2J078</accession>
<dbReference type="VEuPathDB" id="FungiDB:HMPREF1544_11727"/>
<dbReference type="AlphaFoldDB" id="S2J078"/>
<dbReference type="InParanoid" id="S2J078"/>
<keyword evidence="2" id="KW-1185">Reference proteome</keyword>
<gene>
    <name evidence="1" type="ORF">HMPREF1544_11727</name>
</gene>
<feature type="non-terminal residue" evidence="1">
    <location>
        <position position="1"/>
    </location>
</feature>
<dbReference type="STRING" id="1220926.S2J078"/>
<evidence type="ECO:0000313" key="1">
    <source>
        <dbReference type="EMBL" id="EPB81552.1"/>
    </source>
</evidence>
<name>S2J078_MUCC1</name>
<evidence type="ECO:0000313" key="2">
    <source>
        <dbReference type="Proteomes" id="UP000014254"/>
    </source>
</evidence>
<reference evidence="2" key="1">
    <citation type="submission" date="2013-05" db="EMBL/GenBank/DDBJ databases">
        <title>The Genome sequence of Mucor circinelloides f. circinelloides 1006PhL.</title>
        <authorList>
            <consortium name="The Broad Institute Genomics Platform"/>
            <person name="Cuomo C."/>
            <person name="Earl A."/>
            <person name="Findley K."/>
            <person name="Lee S.C."/>
            <person name="Walker B."/>
            <person name="Young S."/>
            <person name="Zeng Q."/>
            <person name="Gargeya S."/>
            <person name="Fitzgerald M."/>
            <person name="Haas B."/>
            <person name="Abouelleil A."/>
            <person name="Allen A.W."/>
            <person name="Alvarado L."/>
            <person name="Arachchi H.M."/>
            <person name="Berlin A.M."/>
            <person name="Chapman S.B."/>
            <person name="Gainer-Dewar J."/>
            <person name="Goldberg J."/>
            <person name="Griggs A."/>
            <person name="Gujja S."/>
            <person name="Hansen M."/>
            <person name="Howarth C."/>
            <person name="Imamovic A."/>
            <person name="Ireland A."/>
            <person name="Larimer J."/>
            <person name="McCowan C."/>
            <person name="Murphy C."/>
            <person name="Pearson M."/>
            <person name="Poon T.W."/>
            <person name="Priest M."/>
            <person name="Roberts A."/>
            <person name="Saif S."/>
            <person name="Shea T."/>
            <person name="Sisk P."/>
            <person name="Sykes S."/>
            <person name="Wortman J."/>
            <person name="Nusbaum C."/>
            <person name="Birren B."/>
        </authorList>
    </citation>
    <scope>NUCLEOTIDE SEQUENCE [LARGE SCALE GENOMIC DNA]</scope>
    <source>
        <strain evidence="2">1006PhL</strain>
    </source>
</reference>
<organism evidence="1 2">
    <name type="scientific">Mucor circinelloides f. circinelloides (strain 1006PhL)</name>
    <name type="common">Mucormycosis agent</name>
    <name type="synonym">Calyptromyces circinelloides</name>
    <dbReference type="NCBI Taxonomy" id="1220926"/>
    <lineage>
        <taxon>Eukaryota</taxon>
        <taxon>Fungi</taxon>
        <taxon>Fungi incertae sedis</taxon>
        <taxon>Mucoromycota</taxon>
        <taxon>Mucoromycotina</taxon>
        <taxon>Mucoromycetes</taxon>
        <taxon>Mucorales</taxon>
        <taxon>Mucorineae</taxon>
        <taxon>Mucoraceae</taxon>
        <taxon>Mucor</taxon>
    </lineage>
</organism>
<dbReference type="EMBL" id="KE124165">
    <property type="protein sequence ID" value="EPB81552.1"/>
    <property type="molecule type" value="Genomic_DNA"/>
</dbReference>
<proteinExistence type="predicted"/>
<feature type="non-terminal residue" evidence="1">
    <location>
        <position position="83"/>
    </location>
</feature>
<protein>
    <submittedName>
        <fullName evidence="1">Uncharacterized protein</fullName>
    </submittedName>
</protein>
<sequence length="83" mass="9619">LGQCRNKISNDPIMFIPMTVRQRSRIIRFRMGWLPGEPKACRNCNIGNRTTRPHLTRCLDMHNRLNIPIITISPIDAILNKLP</sequence>